<dbReference type="SUPFAM" id="SSF89447">
    <property type="entry name" value="AbrB/MazE/MraZ-like"/>
    <property type="match status" value="1"/>
</dbReference>
<evidence type="ECO:0000313" key="4">
    <source>
        <dbReference type="Proteomes" id="UP000029738"/>
    </source>
</evidence>
<name>A0A0C1R108_9CYAN</name>
<gene>
    <name evidence="3" type="ORF">DA73_0223325</name>
    <name evidence="2" type="ORF">DA73_0400019175</name>
</gene>
<dbReference type="EMBL" id="JHEG02000048">
    <property type="protein sequence ID" value="KIE11309.1"/>
    <property type="molecule type" value="Genomic_DNA"/>
</dbReference>
<dbReference type="NCBIfam" id="TIGR02609">
    <property type="entry name" value="doc_partner"/>
    <property type="match status" value="1"/>
</dbReference>
<keyword evidence="4" id="KW-1185">Reference proteome</keyword>
<protein>
    <submittedName>
        <fullName evidence="2">AbrB/MazE/SpoVT family DNA-binding domain-containing protein</fullName>
    </submittedName>
    <submittedName>
        <fullName evidence="3">Addiction module antidote protein</fullName>
    </submittedName>
</protein>
<feature type="domain" description="SpoVT-AbrB" evidence="1">
    <location>
        <begin position="8"/>
        <end position="53"/>
    </location>
</feature>
<dbReference type="Gene3D" id="2.10.260.10">
    <property type="match status" value="1"/>
</dbReference>
<accession>A0A0C1R108</accession>
<dbReference type="EMBL" id="JHEG04000001">
    <property type="protein sequence ID" value="KAF3887373.1"/>
    <property type="molecule type" value="Genomic_DNA"/>
</dbReference>
<dbReference type="OrthoDB" id="582905at2"/>
<dbReference type="InterPro" id="IPR007159">
    <property type="entry name" value="SpoVT-AbrB_dom"/>
</dbReference>
<evidence type="ECO:0000259" key="1">
    <source>
        <dbReference type="SMART" id="SM00966"/>
    </source>
</evidence>
<comment type="caution">
    <text evidence="3">The sequence shown here is derived from an EMBL/GenBank/DDBJ whole genome shotgun (WGS) entry which is preliminary data.</text>
</comment>
<dbReference type="InterPro" id="IPR037914">
    <property type="entry name" value="SpoVT-AbrB_sf"/>
</dbReference>
<dbReference type="STRING" id="1479485.DA73_0223325"/>
<dbReference type="AlphaFoldDB" id="A0A0C1R108"/>
<dbReference type="GO" id="GO:0003677">
    <property type="term" value="F:DNA binding"/>
    <property type="evidence" value="ECO:0007669"/>
    <property type="project" value="UniProtKB-KW"/>
</dbReference>
<dbReference type="InterPro" id="IPR013432">
    <property type="entry name" value="Doc_partner"/>
</dbReference>
<evidence type="ECO:0000313" key="2">
    <source>
        <dbReference type="EMBL" id="KAF3887373.1"/>
    </source>
</evidence>
<reference evidence="2" key="2">
    <citation type="submission" date="2019-11" db="EMBL/GenBank/DDBJ databases">
        <title>Improved Assembly of Tolypothrix boutellei genome.</title>
        <authorList>
            <person name="Sarangi A.N."/>
            <person name="Mukherjee M."/>
            <person name="Ghosh S."/>
            <person name="Singh D."/>
            <person name="Das A."/>
            <person name="Kant S."/>
            <person name="Prusty A."/>
            <person name="Tripathy S."/>
        </authorList>
    </citation>
    <scope>NUCLEOTIDE SEQUENCE</scope>
    <source>
        <strain evidence="2">VB521301</strain>
    </source>
</reference>
<proteinExistence type="predicted"/>
<organism evidence="3">
    <name type="scientific">Tolypothrix bouteillei VB521301</name>
    <dbReference type="NCBI Taxonomy" id="1479485"/>
    <lineage>
        <taxon>Bacteria</taxon>
        <taxon>Bacillati</taxon>
        <taxon>Cyanobacteriota</taxon>
        <taxon>Cyanophyceae</taxon>
        <taxon>Nostocales</taxon>
        <taxon>Tolypothrichaceae</taxon>
        <taxon>Tolypothrix</taxon>
    </lineage>
</organism>
<sequence length="75" mass="8596">MIQTLKLHKIGNSVGVTFSKELLEKLNLFEGDTLFVTETEHGIQLSPYDPEFEKAMAIYREGSQKFRHALKELAK</sequence>
<dbReference type="SMART" id="SM00966">
    <property type="entry name" value="SpoVT_AbrB"/>
    <property type="match status" value="1"/>
</dbReference>
<keyword evidence="2" id="KW-0238">DNA-binding</keyword>
<dbReference type="Proteomes" id="UP000029738">
    <property type="component" value="Unassembled WGS sequence"/>
</dbReference>
<evidence type="ECO:0000313" key="3">
    <source>
        <dbReference type="EMBL" id="KIE11309.1"/>
    </source>
</evidence>
<dbReference type="RefSeq" id="WP_038083433.1">
    <property type="nucleotide sequence ID" value="NZ_JHEG04000001.1"/>
</dbReference>
<reference evidence="3" key="1">
    <citation type="journal article" date="2015" name="Genome Announc.">
        <title>Draft Genome Sequence of Tolypothrix boutellei Strain VB521301.</title>
        <authorList>
            <person name="Chandrababunaidu M.M."/>
            <person name="Singh D."/>
            <person name="Sen D."/>
            <person name="Bhan S."/>
            <person name="Das S."/>
            <person name="Gupta A."/>
            <person name="Adhikary S.P."/>
            <person name="Tripathy S."/>
        </authorList>
    </citation>
    <scope>NUCLEOTIDE SEQUENCE</scope>
    <source>
        <strain evidence="3">VB521301</strain>
    </source>
</reference>